<dbReference type="STRING" id="452637.Oter_3445"/>
<dbReference type="PANTHER" id="PTHR46797:SF23">
    <property type="entry name" value="HTH-TYPE TRANSCRIPTIONAL REGULATOR SUTR"/>
    <property type="match status" value="1"/>
</dbReference>
<dbReference type="InterPro" id="IPR050807">
    <property type="entry name" value="TransReg_Diox_bact_type"/>
</dbReference>
<keyword evidence="1" id="KW-0805">Transcription regulation</keyword>
<evidence type="ECO:0000313" key="5">
    <source>
        <dbReference type="EMBL" id="ACB76722.1"/>
    </source>
</evidence>
<dbReference type="InterPro" id="IPR001387">
    <property type="entry name" value="Cro/C1-type_HTH"/>
</dbReference>
<evidence type="ECO:0000256" key="2">
    <source>
        <dbReference type="ARBA" id="ARBA00023125"/>
    </source>
</evidence>
<organism evidence="5 6">
    <name type="scientific">Opitutus terrae (strain DSM 11246 / JCM 15787 / PB90-1)</name>
    <dbReference type="NCBI Taxonomy" id="452637"/>
    <lineage>
        <taxon>Bacteria</taxon>
        <taxon>Pseudomonadati</taxon>
        <taxon>Verrucomicrobiota</taxon>
        <taxon>Opitutia</taxon>
        <taxon>Opitutales</taxon>
        <taxon>Opitutaceae</taxon>
        <taxon>Opitutus</taxon>
    </lineage>
</organism>
<dbReference type="Gene3D" id="1.10.260.40">
    <property type="entry name" value="lambda repressor-like DNA-binding domains"/>
    <property type="match status" value="1"/>
</dbReference>
<dbReference type="EMBL" id="CP001032">
    <property type="protein sequence ID" value="ACB76722.1"/>
    <property type="molecule type" value="Genomic_DNA"/>
</dbReference>
<dbReference type="OrthoDB" id="195450at2"/>
<name>B1ZV55_OPITP</name>
<protein>
    <submittedName>
        <fullName evidence="5">Transcriptional regulator, XRE family</fullName>
    </submittedName>
</protein>
<keyword evidence="2" id="KW-0238">DNA-binding</keyword>
<dbReference type="PANTHER" id="PTHR46797">
    <property type="entry name" value="HTH-TYPE TRANSCRIPTIONAL REGULATOR"/>
    <property type="match status" value="1"/>
</dbReference>
<dbReference type="KEGG" id="ote:Oter_3445"/>
<proteinExistence type="predicted"/>
<keyword evidence="3" id="KW-0804">Transcription</keyword>
<dbReference type="GO" id="GO:0003700">
    <property type="term" value="F:DNA-binding transcription factor activity"/>
    <property type="evidence" value="ECO:0007669"/>
    <property type="project" value="TreeGrafter"/>
</dbReference>
<dbReference type="InterPro" id="IPR010982">
    <property type="entry name" value="Lambda_DNA-bd_dom_sf"/>
</dbReference>
<evidence type="ECO:0000259" key="4">
    <source>
        <dbReference type="PROSITE" id="PS50943"/>
    </source>
</evidence>
<feature type="domain" description="HTH cro/C1-type" evidence="4">
    <location>
        <begin position="16"/>
        <end position="70"/>
    </location>
</feature>
<dbReference type="AlphaFoldDB" id="B1ZV55"/>
<gene>
    <name evidence="5" type="ordered locus">Oter_3445</name>
</gene>
<evidence type="ECO:0000256" key="3">
    <source>
        <dbReference type="ARBA" id="ARBA00023163"/>
    </source>
</evidence>
<dbReference type="HOGENOM" id="CLU_066192_29_4_0"/>
<sequence length="76" mass="8253">MAAESAKELRALGEAIRAGRKTLGLSQEDFAERCDVHRTYVGQVERGEKNISFTNVLRIARAIGQKPSVLLGKAGL</sequence>
<dbReference type="GO" id="GO:0003677">
    <property type="term" value="F:DNA binding"/>
    <property type="evidence" value="ECO:0007669"/>
    <property type="project" value="UniProtKB-KW"/>
</dbReference>
<dbReference type="CDD" id="cd00093">
    <property type="entry name" value="HTH_XRE"/>
    <property type="match status" value="1"/>
</dbReference>
<dbReference type="Pfam" id="PF01381">
    <property type="entry name" value="HTH_3"/>
    <property type="match status" value="1"/>
</dbReference>
<accession>B1ZV55</accession>
<dbReference type="PROSITE" id="PS50943">
    <property type="entry name" value="HTH_CROC1"/>
    <property type="match status" value="1"/>
</dbReference>
<dbReference type="Proteomes" id="UP000007013">
    <property type="component" value="Chromosome"/>
</dbReference>
<dbReference type="SMART" id="SM00530">
    <property type="entry name" value="HTH_XRE"/>
    <property type="match status" value="1"/>
</dbReference>
<dbReference type="GO" id="GO:0005829">
    <property type="term" value="C:cytosol"/>
    <property type="evidence" value="ECO:0007669"/>
    <property type="project" value="TreeGrafter"/>
</dbReference>
<evidence type="ECO:0000313" key="6">
    <source>
        <dbReference type="Proteomes" id="UP000007013"/>
    </source>
</evidence>
<keyword evidence="6" id="KW-1185">Reference proteome</keyword>
<dbReference type="eggNOG" id="COG1396">
    <property type="taxonomic scope" value="Bacteria"/>
</dbReference>
<reference evidence="5 6" key="1">
    <citation type="journal article" date="2011" name="J. Bacteriol.">
        <title>Genome sequence of the verrucomicrobium Opitutus terrae PB90-1, an abundant inhabitant of rice paddy soil ecosystems.</title>
        <authorList>
            <person name="van Passel M.W."/>
            <person name="Kant R."/>
            <person name="Palva A."/>
            <person name="Copeland A."/>
            <person name="Lucas S."/>
            <person name="Lapidus A."/>
            <person name="Glavina del Rio T."/>
            <person name="Pitluck S."/>
            <person name="Goltsman E."/>
            <person name="Clum A."/>
            <person name="Sun H."/>
            <person name="Schmutz J."/>
            <person name="Larimer F.W."/>
            <person name="Land M.L."/>
            <person name="Hauser L."/>
            <person name="Kyrpides N."/>
            <person name="Mikhailova N."/>
            <person name="Richardson P.P."/>
            <person name="Janssen P.H."/>
            <person name="de Vos W.M."/>
            <person name="Smidt H."/>
        </authorList>
    </citation>
    <scope>NUCLEOTIDE SEQUENCE [LARGE SCALE GENOMIC DNA]</scope>
    <source>
        <strain evidence="6">DSM 11246 / JCM 15787 / PB90-1</strain>
    </source>
</reference>
<dbReference type="RefSeq" id="WP_012376251.1">
    <property type="nucleotide sequence ID" value="NC_010571.1"/>
</dbReference>
<dbReference type="SUPFAM" id="SSF47413">
    <property type="entry name" value="lambda repressor-like DNA-binding domains"/>
    <property type="match status" value="1"/>
</dbReference>
<evidence type="ECO:0000256" key="1">
    <source>
        <dbReference type="ARBA" id="ARBA00023015"/>
    </source>
</evidence>